<comment type="subcellular location">
    <subcellularLocation>
        <location evidence="7">Cytoplasm</location>
    </subcellularLocation>
</comment>
<dbReference type="InterPro" id="IPR013735">
    <property type="entry name" value="TF_NusA_N"/>
</dbReference>
<protein>
    <recommendedName>
        <fullName evidence="7">Transcription termination/antitermination protein NusA</fullName>
    </recommendedName>
</protein>
<keyword evidence="4 7" id="KW-0694">RNA-binding</keyword>
<organism evidence="11">
    <name type="scientific">Mesoaciditoga lauensis</name>
    <dbReference type="NCBI Taxonomy" id="1495039"/>
    <lineage>
        <taxon>Bacteria</taxon>
        <taxon>Thermotogati</taxon>
        <taxon>Thermotogota</taxon>
        <taxon>Thermotogae</taxon>
        <taxon>Mesoaciditogales</taxon>
        <taxon>Mesoaciditogaceae</taxon>
        <taxon>Mesoaciditoga</taxon>
    </lineage>
</organism>
<evidence type="ECO:0000256" key="2">
    <source>
        <dbReference type="ARBA" id="ARBA00022490"/>
    </source>
</evidence>
<dbReference type="InterPro" id="IPR036555">
    <property type="entry name" value="NusA_N_sf"/>
</dbReference>
<comment type="function">
    <text evidence="7">Participates in both transcription termination and antitermination.</text>
</comment>
<reference evidence="11" key="1">
    <citation type="journal article" date="2020" name="mSystems">
        <title>Genome- and Community-Level Interaction Insights into Carbon Utilization and Element Cycling Functions of Hydrothermarchaeota in Hydrothermal Sediment.</title>
        <authorList>
            <person name="Zhou Z."/>
            <person name="Liu Y."/>
            <person name="Xu W."/>
            <person name="Pan J."/>
            <person name="Luo Z.H."/>
            <person name="Li M."/>
        </authorList>
    </citation>
    <scope>NUCLEOTIDE SEQUENCE [LARGE SCALE GENOMIC DNA]</scope>
    <source>
        <strain evidence="11">SpSt-966</strain>
    </source>
</reference>
<dbReference type="PANTHER" id="PTHR22648:SF0">
    <property type="entry name" value="TRANSCRIPTION TERMINATION_ANTITERMINATION PROTEIN NUSA"/>
    <property type="match status" value="1"/>
</dbReference>
<dbReference type="PANTHER" id="PTHR22648">
    <property type="entry name" value="TRANSCRIPTION TERMINATION FACTOR NUSA"/>
    <property type="match status" value="1"/>
</dbReference>
<dbReference type="InterPro" id="IPR025249">
    <property type="entry name" value="TF_NusA_KH_1st"/>
</dbReference>
<dbReference type="InterPro" id="IPR010213">
    <property type="entry name" value="TF_NusA"/>
</dbReference>
<comment type="caution">
    <text evidence="11">The sequence shown here is derived from an EMBL/GenBank/DDBJ whole genome shotgun (WGS) entry which is preliminary data.</text>
</comment>
<dbReference type="HAMAP" id="MF_00945_B">
    <property type="entry name" value="NusA_B"/>
    <property type="match status" value="1"/>
</dbReference>
<dbReference type="GO" id="GO:0006353">
    <property type="term" value="P:DNA-templated transcription termination"/>
    <property type="evidence" value="ECO:0007669"/>
    <property type="project" value="UniProtKB-UniRule"/>
</dbReference>
<dbReference type="AlphaFoldDB" id="A0A7V3RF30"/>
<dbReference type="CDD" id="cd02134">
    <property type="entry name" value="KH-II_NusA_rpt1"/>
    <property type="match status" value="1"/>
</dbReference>
<dbReference type="SUPFAM" id="SSF50249">
    <property type="entry name" value="Nucleic acid-binding proteins"/>
    <property type="match status" value="1"/>
</dbReference>
<keyword evidence="6 7" id="KW-0804">Transcription</keyword>
<feature type="domain" description="Transcription factor NusA first KH" evidence="9">
    <location>
        <begin position="185"/>
        <end position="259"/>
    </location>
</feature>
<evidence type="ECO:0000256" key="7">
    <source>
        <dbReference type="HAMAP-Rule" id="MF_00945"/>
    </source>
</evidence>
<name>A0A7V3RF30_9BACT</name>
<evidence type="ECO:0000256" key="4">
    <source>
        <dbReference type="ARBA" id="ARBA00022884"/>
    </source>
</evidence>
<dbReference type="CDD" id="cd04455">
    <property type="entry name" value="S1_NusA"/>
    <property type="match status" value="1"/>
</dbReference>
<comment type="subunit">
    <text evidence="7">Monomer. Binds directly to the core enzyme of the DNA-dependent RNA polymerase and to nascent RNA.</text>
</comment>
<evidence type="ECO:0000256" key="1">
    <source>
        <dbReference type="ARBA" id="ARBA00022472"/>
    </source>
</evidence>
<dbReference type="NCBIfam" id="TIGR01953">
    <property type="entry name" value="NusA"/>
    <property type="match status" value="1"/>
</dbReference>
<dbReference type="InterPro" id="IPR015946">
    <property type="entry name" value="KH_dom-like_a/b"/>
</dbReference>
<dbReference type="Pfam" id="PF26594">
    <property type="entry name" value="KH_NusA_2nd"/>
    <property type="match status" value="1"/>
</dbReference>
<proteinExistence type="inferred from homology"/>
<comment type="similarity">
    <text evidence="7">Belongs to the NusA family.</text>
</comment>
<evidence type="ECO:0000259" key="10">
    <source>
        <dbReference type="Pfam" id="PF26594"/>
    </source>
</evidence>
<evidence type="ECO:0000259" key="8">
    <source>
        <dbReference type="Pfam" id="PF08529"/>
    </source>
</evidence>
<feature type="domain" description="Transcription factor NusA N-terminal" evidence="8">
    <location>
        <begin position="5"/>
        <end position="109"/>
    </location>
</feature>
<dbReference type="InterPro" id="IPR009019">
    <property type="entry name" value="KH_sf_prok-type"/>
</dbReference>
<evidence type="ECO:0000313" key="11">
    <source>
        <dbReference type="EMBL" id="HGE75476.1"/>
    </source>
</evidence>
<keyword evidence="2 7" id="KW-0963">Cytoplasm</keyword>
<dbReference type="Pfam" id="PF08529">
    <property type="entry name" value="NusA_N"/>
    <property type="match status" value="1"/>
</dbReference>
<dbReference type="GO" id="GO:0031564">
    <property type="term" value="P:transcription antitermination"/>
    <property type="evidence" value="ECO:0007669"/>
    <property type="project" value="UniProtKB-UniRule"/>
</dbReference>
<evidence type="ECO:0000259" key="9">
    <source>
        <dbReference type="Pfam" id="PF13184"/>
    </source>
</evidence>
<dbReference type="InterPro" id="IPR058582">
    <property type="entry name" value="KH_NusA_2nd"/>
</dbReference>
<gene>
    <name evidence="7 11" type="primary">nusA</name>
    <name evidence="11" type="ORF">ENX73_05060</name>
</gene>
<dbReference type="InterPro" id="IPR012340">
    <property type="entry name" value="NA-bd_OB-fold"/>
</dbReference>
<evidence type="ECO:0000256" key="5">
    <source>
        <dbReference type="ARBA" id="ARBA00023015"/>
    </source>
</evidence>
<feature type="domain" description="NusA-like second KH" evidence="10">
    <location>
        <begin position="266"/>
        <end position="323"/>
    </location>
</feature>
<dbReference type="SUPFAM" id="SSF54814">
    <property type="entry name" value="Prokaryotic type KH domain (KH-domain type II)"/>
    <property type="match status" value="2"/>
</dbReference>
<evidence type="ECO:0000256" key="3">
    <source>
        <dbReference type="ARBA" id="ARBA00022814"/>
    </source>
</evidence>
<dbReference type="GO" id="GO:0003723">
    <property type="term" value="F:RNA binding"/>
    <property type="evidence" value="ECO:0007669"/>
    <property type="project" value="UniProtKB-UniRule"/>
</dbReference>
<dbReference type="Gene3D" id="3.30.1480.10">
    <property type="entry name" value="NusA, N-terminal domain"/>
    <property type="match status" value="1"/>
</dbReference>
<evidence type="ECO:0000256" key="6">
    <source>
        <dbReference type="ARBA" id="ARBA00023163"/>
    </source>
</evidence>
<dbReference type="Gene3D" id="3.30.300.20">
    <property type="match status" value="2"/>
</dbReference>
<dbReference type="Pfam" id="PF13184">
    <property type="entry name" value="KH_NusA_1st"/>
    <property type="match status" value="1"/>
</dbReference>
<dbReference type="InterPro" id="IPR030842">
    <property type="entry name" value="TF_NusA_bacterial"/>
</dbReference>
<dbReference type="Gene3D" id="2.40.50.140">
    <property type="entry name" value="Nucleic acid-binding proteins"/>
    <property type="match status" value="1"/>
</dbReference>
<dbReference type="FunFam" id="3.30.300.20:FF:000002">
    <property type="entry name" value="Transcription termination/antitermination protein NusA"/>
    <property type="match status" value="1"/>
</dbReference>
<accession>A0A7V3RF30</accession>
<dbReference type="SUPFAM" id="SSF69705">
    <property type="entry name" value="Transcription factor NusA, N-terminal domain"/>
    <property type="match status" value="1"/>
</dbReference>
<keyword evidence="3 7" id="KW-0889">Transcription antitermination</keyword>
<dbReference type="CDD" id="cd22529">
    <property type="entry name" value="KH-II_NusA_rpt2"/>
    <property type="match status" value="1"/>
</dbReference>
<sequence length="333" mass="37194">MLNLNLLEALEQLEGEKNIRRDDIIEILEKALTTAYKKNFNVQEDDVSVKIDPITGEINVFQNVEESNEDGLVQTKTSRDTLNTKKFGRIAAQTAKQVLIQKLKEIERENLYQEYMDLIHTVVSAEVVHPSNGDVDLRIGRIDAVLPAKERIPGEKFLAEQFVRVYVLQVEKRSKGPVVIVSRVANELVQKLFEMHIPEVESGIVRIVTIAREAGSRSKVAVVSTDTNVDPVGACIGESGSRVMQVIKELNGEKLDIIPFSSDPGQFVSYALSPAKVMDVSINEQEHRMYITVSPMQISLAIGKDGQNVRLASKLTGWKIEMRQFMGEGFKGS</sequence>
<dbReference type="PROSITE" id="PS50084">
    <property type="entry name" value="KH_TYPE_1"/>
    <property type="match status" value="1"/>
</dbReference>
<dbReference type="EMBL" id="DTPE01000202">
    <property type="protein sequence ID" value="HGE75476.1"/>
    <property type="molecule type" value="Genomic_DNA"/>
</dbReference>
<keyword evidence="5 7" id="KW-0805">Transcription regulation</keyword>
<dbReference type="GO" id="GO:0005829">
    <property type="term" value="C:cytosol"/>
    <property type="evidence" value="ECO:0007669"/>
    <property type="project" value="TreeGrafter"/>
</dbReference>
<dbReference type="GO" id="GO:0003700">
    <property type="term" value="F:DNA-binding transcription factor activity"/>
    <property type="evidence" value="ECO:0007669"/>
    <property type="project" value="InterPro"/>
</dbReference>
<keyword evidence="1 7" id="KW-0806">Transcription termination</keyword>
<dbReference type="FunFam" id="3.30.300.20:FF:000005">
    <property type="entry name" value="Transcription termination/antitermination protein NusA"/>
    <property type="match status" value="1"/>
</dbReference>